<keyword evidence="14" id="KW-1185">Reference proteome</keyword>
<dbReference type="NCBIfam" id="TIGR00231">
    <property type="entry name" value="small_GTP"/>
    <property type="match status" value="1"/>
</dbReference>
<keyword evidence="9" id="KW-0131">Cell cycle</keyword>
<dbReference type="EMBL" id="CAICTM010001328">
    <property type="protein sequence ID" value="CAB9522684.1"/>
    <property type="molecule type" value="Genomic_DNA"/>
</dbReference>
<dbReference type="AlphaFoldDB" id="A0A9N8EMC8"/>
<evidence type="ECO:0000313" key="13">
    <source>
        <dbReference type="EMBL" id="CAB9522684.1"/>
    </source>
</evidence>
<feature type="region of interest" description="Disordered" evidence="10">
    <location>
        <begin position="415"/>
        <end position="477"/>
    </location>
</feature>
<evidence type="ECO:0000256" key="10">
    <source>
        <dbReference type="SAM" id="MobiDB-lite"/>
    </source>
</evidence>
<keyword evidence="8" id="KW-0717">Septation</keyword>
<dbReference type="Proteomes" id="UP001153069">
    <property type="component" value="Unassembled WGS sequence"/>
</dbReference>
<evidence type="ECO:0000256" key="7">
    <source>
        <dbReference type="ARBA" id="ARBA00023134"/>
    </source>
</evidence>
<dbReference type="GO" id="GO:0005525">
    <property type="term" value="F:GTP binding"/>
    <property type="evidence" value="ECO:0007669"/>
    <property type="project" value="UniProtKB-KW"/>
</dbReference>
<comment type="similarity">
    <text evidence="2">Belongs to the TRAFAC class TrmE-Era-EngA-EngB-Septin-like GTPase superfamily. EngB GTPase family.</text>
</comment>
<dbReference type="GO" id="GO:0046872">
    <property type="term" value="F:metal ion binding"/>
    <property type="evidence" value="ECO:0007669"/>
    <property type="project" value="UniProtKB-KW"/>
</dbReference>
<comment type="caution">
    <text evidence="13">The sequence shown here is derived from an EMBL/GenBank/DDBJ whole genome shotgun (WGS) entry which is preliminary data.</text>
</comment>
<keyword evidence="11" id="KW-0732">Signal</keyword>
<organism evidence="13 14">
    <name type="scientific">Seminavis robusta</name>
    <dbReference type="NCBI Taxonomy" id="568900"/>
    <lineage>
        <taxon>Eukaryota</taxon>
        <taxon>Sar</taxon>
        <taxon>Stramenopiles</taxon>
        <taxon>Ochrophyta</taxon>
        <taxon>Bacillariophyta</taxon>
        <taxon>Bacillariophyceae</taxon>
        <taxon>Bacillariophycidae</taxon>
        <taxon>Naviculales</taxon>
        <taxon>Naviculaceae</taxon>
        <taxon>Seminavis</taxon>
    </lineage>
</organism>
<feature type="compositionally biased region" description="Acidic residues" evidence="10">
    <location>
        <begin position="451"/>
        <end position="468"/>
    </location>
</feature>
<dbReference type="SUPFAM" id="SSF52540">
    <property type="entry name" value="P-loop containing nucleoside triphosphate hydrolases"/>
    <property type="match status" value="1"/>
</dbReference>
<evidence type="ECO:0000256" key="9">
    <source>
        <dbReference type="ARBA" id="ARBA00023306"/>
    </source>
</evidence>
<comment type="cofactor">
    <cofactor evidence="1">
        <name>Mg(2+)</name>
        <dbReference type="ChEBI" id="CHEBI:18420"/>
    </cofactor>
</comment>
<keyword evidence="3" id="KW-0132">Cell division</keyword>
<feature type="domain" description="EngB-type G" evidence="12">
    <location>
        <begin position="208"/>
        <end position="392"/>
    </location>
</feature>
<proteinExistence type="inferred from homology"/>
<dbReference type="PROSITE" id="PS51706">
    <property type="entry name" value="G_ENGB"/>
    <property type="match status" value="1"/>
</dbReference>
<dbReference type="HAMAP" id="MF_00321">
    <property type="entry name" value="GTPase_EngB"/>
    <property type="match status" value="1"/>
</dbReference>
<dbReference type="InterPro" id="IPR019987">
    <property type="entry name" value="GTP-bd_ribosome_bio_YsxC"/>
</dbReference>
<feature type="compositionally biased region" description="Low complexity" evidence="10">
    <location>
        <begin position="54"/>
        <end position="77"/>
    </location>
</feature>
<dbReference type="InterPro" id="IPR006073">
    <property type="entry name" value="GTP-bd"/>
</dbReference>
<evidence type="ECO:0000256" key="11">
    <source>
        <dbReference type="SAM" id="SignalP"/>
    </source>
</evidence>
<dbReference type="OrthoDB" id="391988at2759"/>
<feature type="compositionally biased region" description="Basic and acidic residues" evidence="10">
    <location>
        <begin position="130"/>
        <end position="143"/>
    </location>
</feature>
<dbReference type="InterPro" id="IPR030393">
    <property type="entry name" value="G_ENGB_dom"/>
</dbReference>
<reference evidence="13" key="1">
    <citation type="submission" date="2020-06" db="EMBL/GenBank/DDBJ databases">
        <authorList>
            <consortium name="Plant Systems Biology data submission"/>
        </authorList>
    </citation>
    <scope>NUCLEOTIDE SEQUENCE</scope>
    <source>
        <strain evidence="13">D6</strain>
    </source>
</reference>
<dbReference type="InterPro" id="IPR027417">
    <property type="entry name" value="P-loop_NTPase"/>
</dbReference>
<keyword evidence="4" id="KW-0479">Metal-binding</keyword>
<feature type="compositionally biased region" description="Low complexity" evidence="10">
    <location>
        <begin position="99"/>
        <end position="115"/>
    </location>
</feature>
<evidence type="ECO:0000256" key="4">
    <source>
        <dbReference type="ARBA" id="ARBA00022723"/>
    </source>
</evidence>
<dbReference type="Gene3D" id="3.40.50.300">
    <property type="entry name" value="P-loop containing nucleotide triphosphate hydrolases"/>
    <property type="match status" value="1"/>
</dbReference>
<feature type="chain" id="PRO_5040213490" evidence="11">
    <location>
        <begin position="20"/>
        <end position="496"/>
    </location>
</feature>
<feature type="compositionally biased region" description="Acidic residues" evidence="10">
    <location>
        <begin position="415"/>
        <end position="429"/>
    </location>
</feature>
<sequence>MALSLATIGFLLTANQCWGFQPLPALPNRYHNQYTNKLYPHQIQQVPPPLFFHKSSSSSQLLAAKRRSNAGSGNSNNNKKKNSKGTAPTKSKSKEANPPKKSSAAASDTNNNNNNTQGRQHRAPPWQVLSKKDAKKNVAVEKRRRERIQQGLQPEEKEQQPQQVVSKAFLSHVERSFLSWKRFNPSSASSGMKFVASVLDRQLPPRIGVPEIAFLGRSNVGKSSLLNRLSSFSRKQAGFNDEARVGKTPGATASVNLYAFYNKKEKPLLGFVDLPGFGYAKLSKDIKESVQQTAERYLDTRRELVLGILLVDIRRVPTEDDRIVLAALYDMGVPIVVVATKVDKISSNSLERQLLDIRNGLGLPEGQPLCVSSVTGEGTKQLWNVIMEGAEIGVEEYRNKFHRGEAEDDQQLDATFNDDESDEVEEEESYYSQGYDWVQSEAYSRDRRMEEDDYYEQEDDDNFDDNGSDENTVPIQKISIKDLRRKARRLERDNMV</sequence>
<evidence type="ECO:0000259" key="12">
    <source>
        <dbReference type="PROSITE" id="PS51706"/>
    </source>
</evidence>
<dbReference type="PANTHER" id="PTHR11649:SF13">
    <property type="entry name" value="ENGB-TYPE G DOMAIN-CONTAINING PROTEIN"/>
    <property type="match status" value="1"/>
</dbReference>
<name>A0A9N8EMC8_9STRA</name>
<dbReference type="CDD" id="cd01876">
    <property type="entry name" value="YihA_EngB"/>
    <property type="match status" value="1"/>
</dbReference>
<protein>
    <submittedName>
        <fullName evidence="13">GTP-binding protein EngB</fullName>
    </submittedName>
</protein>
<feature type="region of interest" description="Disordered" evidence="10">
    <location>
        <begin position="49"/>
        <end position="163"/>
    </location>
</feature>
<evidence type="ECO:0000313" key="14">
    <source>
        <dbReference type="Proteomes" id="UP001153069"/>
    </source>
</evidence>
<evidence type="ECO:0000256" key="1">
    <source>
        <dbReference type="ARBA" id="ARBA00001946"/>
    </source>
</evidence>
<dbReference type="GO" id="GO:0051301">
    <property type="term" value="P:cell division"/>
    <property type="evidence" value="ECO:0007669"/>
    <property type="project" value="UniProtKB-KW"/>
</dbReference>
<keyword evidence="7" id="KW-0342">GTP-binding</keyword>
<evidence type="ECO:0000256" key="3">
    <source>
        <dbReference type="ARBA" id="ARBA00022618"/>
    </source>
</evidence>
<dbReference type="PANTHER" id="PTHR11649">
    <property type="entry name" value="MSS1/TRME-RELATED GTP-BINDING PROTEIN"/>
    <property type="match status" value="1"/>
</dbReference>
<dbReference type="NCBIfam" id="TIGR03598">
    <property type="entry name" value="GTPase_YsxC"/>
    <property type="match status" value="1"/>
</dbReference>
<keyword evidence="6" id="KW-0460">Magnesium</keyword>
<dbReference type="Pfam" id="PF01926">
    <property type="entry name" value="MMR_HSR1"/>
    <property type="match status" value="1"/>
</dbReference>
<evidence type="ECO:0000256" key="5">
    <source>
        <dbReference type="ARBA" id="ARBA00022741"/>
    </source>
</evidence>
<evidence type="ECO:0000256" key="8">
    <source>
        <dbReference type="ARBA" id="ARBA00023210"/>
    </source>
</evidence>
<evidence type="ECO:0000256" key="6">
    <source>
        <dbReference type="ARBA" id="ARBA00022842"/>
    </source>
</evidence>
<gene>
    <name evidence="13" type="ORF">SEMRO_1330_G263390.1</name>
</gene>
<feature type="signal peptide" evidence="11">
    <location>
        <begin position="1"/>
        <end position="19"/>
    </location>
</feature>
<dbReference type="InterPro" id="IPR005225">
    <property type="entry name" value="Small_GTP-bd"/>
</dbReference>
<keyword evidence="5" id="KW-0547">Nucleotide-binding</keyword>
<accession>A0A9N8EMC8</accession>
<evidence type="ECO:0000256" key="2">
    <source>
        <dbReference type="ARBA" id="ARBA00009638"/>
    </source>
</evidence>